<evidence type="ECO:0000313" key="3">
    <source>
        <dbReference type="Proteomes" id="UP000030598"/>
    </source>
</evidence>
<feature type="transmembrane region" description="Helical" evidence="1">
    <location>
        <begin position="64"/>
        <end position="85"/>
    </location>
</feature>
<name>A0A0A1ZKD2_PROMR</name>
<feature type="transmembrane region" description="Helical" evidence="1">
    <location>
        <begin position="12"/>
        <end position="32"/>
    </location>
</feature>
<evidence type="ECO:0000313" key="2">
    <source>
        <dbReference type="EMBL" id="KGF88714.1"/>
    </source>
</evidence>
<dbReference type="RefSeq" id="WP_032524205.1">
    <property type="nucleotide sequence ID" value="NZ_CP138934.1"/>
</dbReference>
<dbReference type="OrthoDB" id="574468at2"/>
<protein>
    <recommendedName>
        <fullName evidence="4">Peptidase</fullName>
    </recommendedName>
</protein>
<comment type="caution">
    <text evidence="2">The sequence shown here is derived from an EMBL/GenBank/DDBJ whole genome shotgun (WGS) entry which is preliminary data.</text>
</comment>
<proteinExistence type="predicted"/>
<evidence type="ECO:0000256" key="1">
    <source>
        <dbReference type="SAM" id="Phobius"/>
    </source>
</evidence>
<dbReference type="STRING" id="59925.EU91_0649"/>
<keyword evidence="1" id="KW-0472">Membrane</keyword>
<keyword evidence="1" id="KW-0812">Transmembrane</keyword>
<dbReference type="EMBL" id="JNAH01000003">
    <property type="protein sequence ID" value="KGF88714.1"/>
    <property type="molecule type" value="Genomic_DNA"/>
</dbReference>
<organism evidence="2 3">
    <name type="scientific">Prochlorococcus marinus str. GP2</name>
    <dbReference type="NCBI Taxonomy" id="59925"/>
    <lineage>
        <taxon>Bacteria</taxon>
        <taxon>Bacillati</taxon>
        <taxon>Cyanobacteriota</taxon>
        <taxon>Cyanophyceae</taxon>
        <taxon>Synechococcales</taxon>
        <taxon>Prochlorococcaceae</taxon>
        <taxon>Prochlorococcus</taxon>
    </lineage>
</organism>
<dbReference type="AlphaFoldDB" id="A0A0A1ZKD2"/>
<reference evidence="3" key="1">
    <citation type="journal article" date="2014" name="Sci. Data">
        <title>Genomes of diverse isolates of the marine cyanobacterium Prochlorococcus.</title>
        <authorList>
            <person name="Biller S."/>
            <person name="Berube P."/>
            <person name="Thompson J."/>
            <person name="Kelly L."/>
            <person name="Roggensack S."/>
            <person name="Awad L."/>
            <person name="Roache-Johnson K."/>
            <person name="Ding H."/>
            <person name="Giovannoni S.J."/>
            <person name="Moore L.R."/>
            <person name="Chisholm S.W."/>
        </authorList>
    </citation>
    <scope>NUCLEOTIDE SEQUENCE [LARGE SCALE GENOMIC DNA]</scope>
    <source>
        <strain evidence="3">GP2</strain>
    </source>
</reference>
<keyword evidence="1" id="KW-1133">Transmembrane helix</keyword>
<gene>
    <name evidence="2" type="ORF">EU91_0649</name>
</gene>
<evidence type="ECO:0008006" key="4">
    <source>
        <dbReference type="Google" id="ProtNLM"/>
    </source>
</evidence>
<dbReference type="Proteomes" id="UP000030598">
    <property type="component" value="Unassembled WGS sequence"/>
</dbReference>
<dbReference type="eggNOG" id="ENOG5032SKQ">
    <property type="taxonomic scope" value="Bacteria"/>
</dbReference>
<accession>A0A0A1ZKD2</accession>
<sequence>MNFFSNSRQFHKALAPWIFLPLFLSSITGLFYRVSKDLLGYSRDQVHWLMAIHEGEWLGDNGELIYVLLNSLGVLWMLITGFQMFSKTISFTKKVTKGESKG</sequence>